<dbReference type="PROSITE" id="PS00136">
    <property type="entry name" value="SUBTILASE_ASP"/>
    <property type="match status" value="1"/>
</dbReference>
<dbReference type="PANTHER" id="PTHR43806:SF65">
    <property type="entry name" value="SERINE PROTEASE APRX"/>
    <property type="match status" value="1"/>
</dbReference>
<organism evidence="10 11">
    <name type="scientific">Bacillus cereus</name>
    <dbReference type="NCBI Taxonomy" id="1396"/>
    <lineage>
        <taxon>Bacteria</taxon>
        <taxon>Bacillati</taxon>
        <taxon>Bacillota</taxon>
        <taxon>Bacilli</taxon>
        <taxon>Bacillales</taxon>
        <taxon>Bacillaceae</taxon>
        <taxon>Bacillus</taxon>
        <taxon>Bacillus cereus group</taxon>
    </lineage>
</organism>
<dbReference type="PRINTS" id="PR00723">
    <property type="entry name" value="SUBTILISIN"/>
</dbReference>
<dbReference type="Gene3D" id="3.40.50.200">
    <property type="entry name" value="Peptidase S8/S53 domain"/>
    <property type="match status" value="2"/>
</dbReference>
<evidence type="ECO:0000256" key="7">
    <source>
        <dbReference type="RuleBase" id="RU003355"/>
    </source>
</evidence>
<keyword evidence="3 6" id="KW-0378">Hydrolase</keyword>
<dbReference type="RefSeq" id="WP_078187476.1">
    <property type="nucleotide sequence ID" value="NZ_MUAU01000150.1"/>
</dbReference>
<evidence type="ECO:0000259" key="8">
    <source>
        <dbReference type="Pfam" id="PF00082"/>
    </source>
</evidence>
<proteinExistence type="inferred from homology"/>
<gene>
    <name evidence="10" type="ORF">BLX06_27475</name>
</gene>
<evidence type="ECO:0000259" key="9">
    <source>
        <dbReference type="Pfam" id="PF13860"/>
    </source>
</evidence>
<dbReference type="InterPro" id="IPR050131">
    <property type="entry name" value="Peptidase_S8_subtilisin-like"/>
</dbReference>
<protein>
    <recommendedName>
        <fullName evidence="12">Peptidase S8</fullName>
    </recommendedName>
</protein>
<evidence type="ECO:0000256" key="5">
    <source>
        <dbReference type="PIRSR" id="PIRSR615500-1"/>
    </source>
</evidence>
<dbReference type="PROSITE" id="PS51892">
    <property type="entry name" value="SUBTILASE"/>
    <property type="match status" value="1"/>
</dbReference>
<keyword evidence="2 6" id="KW-0645">Protease</keyword>
<dbReference type="AlphaFoldDB" id="A0A9X6B4B7"/>
<feature type="active site" description="Charge relay system" evidence="5 6">
    <location>
        <position position="389"/>
    </location>
</feature>
<dbReference type="InterPro" id="IPR025965">
    <property type="entry name" value="FlgD/Vpr_Ig-like"/>
</dbReference>
<dbReference type="Gene3D" id="2.60.40.4070">
    <property type="match status" value="1"/>
</dbReference>
<dbReference type="PROSITE" id="PS00138">
    <property type="entry name" value="SUBTILASE_SER"/>
    <property type="match status" value="1"/>
</dbReference>
<evidence type="ECO:0008006" key="12">
    <source>
        <dbReference type="Google" id="ProtNLM"/>
    </source>
</evidence>
<evidence type="ECO:0000256" key="1">
    <source>
        <dbReference type="ARBA" id="ARBA00011073"/>
    </source>
</evidence>
<feature type="active site" description="Charge relay system" evidence="5 6">
    <location>
        <position position="44"/>
    </location>
</feature>
<dbReference type="Proteomes" id="UP000190641">
    <property type="component" value="Unassembled WGS sequence"/>
</dbReference>
<dbReference type="InterPro" id="IPR034213">
    <property type="entry name" value="S8_Vpr-like"/>
</dbReference>
<reference evidence="10 11" key="1">
    <citation type="submission" date="2017-01" db="EMBL/GenBank/DDBJ databases">
        <title>Bacillus cereus isolates.</title>
        <authorList>
            <person name="Beno S.M."/>
        </authorList>
    </citation>
    <scope>NUCLEOTIDE SEQUENCE [LARGE SCALE GENOMIC DNA]</scope>
    <source>
        <strain evidence="10 11">FSL K6-1030</strain>
    </source>
</reference>
<dbReference type="InterPro" id="IPR023828">
    <property type="entry name" value="Peptidase_S8_Ser-AS"/>
</dbReference>
<dbReference type="SUPFAM" id="SSF52743">
    <property type="entry name" value="Subtilisin-like"/>
    <property type="match status" value="1"/>
</dbReference>
<dbReference type="InterPro" id="IPR015500">
    <property type="entry name" value="Peptidase_S8_subtilisin-rel"/>
</dbReference>
<evidence type="ECO:0000313" key="10">
    <source>
        <dbReference type="EMBL" id="OOR71997.1"/>
    </source>
</evidence>
<dbReference type="Pfam" id="PF13860">
    <property type="entry name" value="FlgD_ig"/>
    <property type="match status" value="1"/>
</dbReference>
<dbReference type="InterPro" id="IPR000209">
    <property type="entry name" value="Peptidase_S8/S53_dom"/>
</dbReference>
<feature type="active site" description="Charge relay system" evidence="5 6">
    <location>
        <position position="77"/>
    </location>
</feature>
<evidence type="ECO:0000256" key="3">
    <source>
        <dbReference type="ARBA" id="ARBA00022801"/>
    </source>
</evidence>
<dbReference type="CDD" id="cd07474">
    <property type="entry name" value="Peptidases_S8_subtilisin_Vpr-like"/>
    <property type="match status" value="1"/>
</dbReference>
<evidence type="ECO:0000256" key="2">
    <source>
        <dbReference type="ARBA" id="ARBA00022670"/>
    </source>
</evidence>
<name>A0A9X6B4B7_BACCE</name>
<evidence type="ECO:0000256" key="6">
    <source>
        <dbReference type="PROSITE-ProRule" id="PRU01240"/>
    </source>
</evidence>
<dbReference type="GO" id="GO:0004252">
    <property type="term" value="F:serine-type endopeptidase activity"/>
    <property type="evidence" value="ECO:0007669"/>
    <property type="project" value="UniProtKB-UniRule"/>
</dbReference>
<dbReference type="PANTHER" id="PTHR43806">
    <property type="entry name" value="PEPTIDASE S8"/>
    <property type="match status" value="1"/>
</dbReference>
<dbReference type="InterPro" id="IPR023827">
    <property type="entry name" value="Peptidase_S8_Asp-AS"/>
</dbReference>
<comment type="similarity">
    <text evidence="1 6 7">Belongs to the peptidase S8 family.</text>
</comment>
<accession>A0A9X6B4B7</accession>
<dbReference type="InterPro" id="IPR036852">
    <property type="entry name" value="Peptidase_S8/S53_dom_sf"/>
</dbReference>
<feature type="domain" description="Peptidase S8/S53" evidence="8">
    <location>
        <begin position="35"/>
        <end position="439"/>
    </location>
</feature>
<dbReference type="InterPro" id="IPR022398">
    <property type="entry name" value="Peptidase_S8_His-AS"/>
</dbReference>
<evidence type="ECO:0000256" key="4">
    <source>
        <dbReference type="ARBA" id="ARBA00022825"/>
    </source>
</evidence>
<dbReference type="EMBL" id="MUAU01000150">
    <property type="protein sequence ID" value="OOR71997.1"/>
    <property type="molecule type" value="Genomic_DNA"/>
</dbReference>
<evidence type="ECO:0000313" key="11">
    <source>
        <dbReference type="Proteomes" id="UP000190641"/>
    </source>
</evidence>
<keyword evidence="4 6" id="KW-0720">Serine protease</keyword>
<dbReference type="Pfam" id="PF00082">
    <property type="entry name" value="Peptidase_S8"/>
    <property type="match status" value="1"/>
</dbReference>
<feature type="domain" description="FlgD/Vpr Ig-like" evidence="9">
    <location>
        <begin position="613"/>
        <end position="649"/>
    </location>
</feature>
<dbReference type="GO" id="GO:0006508">
    <property type="term" value="P:proteolysis"/>
    <property type="evidence" value="ECO:0007669"/>
    <property type="project" value="UniProtKB-KW"/>
</dbReference>
<dbReference type="PROSITE" id="PS00137">
    <property type="entry name" value="SUBTILASE_HIS"/>
    <property type="match status" value="1"/>
</dbReference>
<comment type="caution">
    <text evidence="10">The sequence shown here is derived from an EMBL/GenBank/DDBJ whole genome shotgun (WGS) entry which is preliminary data.</text>
</comment>
<sequence>MKKSIQVTLSSIIIASSMHSYCYADTIPTNKSLTGKGVKVAVIDSGIDVTHPDLKQNYVKGYDFLDNDTVPEDRDGHGTHVAGIIAANGAMKGIAPDASILAYRVWGGSSGGPQAIIKAIEQAIKDGAQIINLSLGENIDGTDTPLNQAIRKAINRNITVVVAAGNAGPTQWSIHSLASTPEAITVGNAKAQGIKETILQIPGIQKEIGLHLLDKNQTLHTGEYGIVYLHDFNLDNIQKETDFKNKIVVIENADFNGEQAMNTLQELQKWGVVAILDSLNDENKSVKQYASLYRTMLNIQEKIPVLIGISKEEKGMLIQAAQEQKIVTILNDTEARVDSSSSHGPTVGSWGIKPDLAAPGVDIESTFPLNLEEMPSSQKKGYAIMSGTSMAAPYVTGAAALLKQEHPDWTPYEIRAALTGTTTLLTERSGQVTTPLAQGSGQINIEKALRAEILPLTNNLNFGFLHANTGVQTVTQTLRIENVSNKNCTLSTQNQLLDGKVDINIPEYITIPAHQTIEIPVKLQVDTSLTIDKHIGLISLGQGEEQMHIPYIVSVDPKDYPFLSIVHGEETVSRNQFPYLLEYDTPFPPKQLTISITGHTVEQQPFSATLMDTRHPSKGYQQFKWDGKDKNKKKVPKGTYTIVITAKYNGKSYEVSHPLTIK</sequence>